<dbReference type="GO" id="GO:0005737">
    <property type="term" value="C:cytoplasm"/>
    <property type="evidence" value="ECO:0007669"/>
    <property type="project" value="UniProtKB-SubCell"/>
</dbReference>
<dbReference type="Pfam" id="PF14579">
    <property type="entry name" value="HHH_6"/>
    <property type="match status" value="1"/>
</dbReference>
<reference evidence="15 16" key="1">
    <citation type="submission" date="2020-05" db="EMBL/GenBank/DDBJ databases">
        <title>Complete closed genome sequence of Defluviicoccus vanus.</title>
        <authorList>
            <person name="Bessarab I."/>
            <person name="Arumugam K."/>
            <person name="Maszenan A.M."/>
            <person name="Seviour R.J."/>
            <person name="Williams R.B."/>
        </authorList>
    </citation>
    <scope>NUCLEOTIDE SEQUENCE [LARGE SCALE GENOMIC DNA]</scope>
    <source>
        <strain evidence="15 16">Ben 114</strain>
    </source>
</reference>
<dbReference type="InterPro" id="IPR004365">
    <property type="entry name" value="NA-bd_OB_tRNA"/>
</dbReference>
<dbReference type="GO" id="GO:0003676">
    <property type="term" value="F:nucleic acid binding"/>
    <property type="evidence" value="ECO:0007669"/>
    <property type="project" value="InterPro"/>
</dbReference>
<evidence type="ECO:0000256" key="9">
    <source>
        <dbReference type="ARBA" id="ARBA00022763"/>
    </source>
</evidence>
<dbReference type="Pfam" id="PF17657">
    <property type="entry name" value="DNA_pol3_finger"/>
    <property type="match status" value="1"/>
</dbReference>
<keyword evidence="5 13" id="KW-0963">Cytoplasm</keyword>
<proteinExistence type="inferred from homology"/>
<dbReference type="PANTHER" id="PTHR32294">
    <property type="entry name" value="DNA POLYMERASE III SUBUNIT ALPHA"/>
    <property type="match status" value="1"/>
</dbReference>
<dbReference type="Gene3D" id="1.10.150.870">
    <property type="match status" value="1"/>
</dbReference>
<dbReference type="RefSeq" id="WP_223292055.1">
    <property type="nucleotide sequence ID" value="NZ_CP053923.1"/>
</dbReference>
<dbReference type="NCBIfam" id="TIGR00594">
    <property type="entry name" value="polc"/>
    <property type="match status" value="1"/>
</dbReference>
<dbReference type="InterPro" id="IPR029460">
    <property type="entry name" value="DNAPol_HHH"/>
</dbReference>
<dbReference type="PANTHER" id="PTHR32294:SF4">
    <property type="entry name" value="ERROR-PRONE DNA POLYMERASE"/>
    <property type="match status" value="1"/>
</dbReference>
<dbReference type="InterPro" id="IPR004805">
    <property type="entry name" value="DnaE2/DnaE/PolC"/>
</dbReference>
<gene>
    <name evidence="13" type="primary">dnaE2</name>
    <name evidence="15" type="ORF">HQ394_07385</name>
</gene>
<name>A0A7H1N0F0_9PROT</name>
<dbReference type="InterPro" id="IPR004013">
    <property type="entry name" value="PHP_dom"/>
</dbReference>
<evidence type="ECO:0000256" key="13">
    <source>
        <dbReference type="HAMAP-Rule" id="MF_01902"/>
    </source>
</evidence>
<accession>A0A7H1N0F0</accession>
<dbReference type="Pfam" id="PF01336">
    <property type="entry name" value="tRNA_anti-codon"/>
    <property type="match status" value="1"/>
</dbReference>
<dbReference type="GO" id="GO:0006260">
    <property type="term" value="P:DNA replication"/>
    <property type="evidence" value="ECO:0007669"/>
    <property type="project" value="UniProtKB-KW"/>
</dbReference>
<dbReference type="InterPro" id="IPR023073">
    <property type="entry name" value="DnaE2"/>
</dbReference>
<dbReference type="SUPFAM" id="SSF89550">
    <property type="entry name" value="PHP domain-like"/>
    <property type="match status" value="1"/>
</dbReference>
<keyword evidence="7 13" id="KW-0548">Nucleotidyltransferase</keyword>
<evidence type="ECO:0000256" key="7">
    <source>
        <dbReference type="ARBA" id="ARBA00022695"/>
    </source>
</evidence>
<keyword evidence="9 13" id="KW-0227">DNA damage</keyword>
<comment type="subcellular location">
    <subcellularLocation>
        <location evidence="1 13">Cytoplasm</location>
    </subcellularLocation>
</comment>
<dbReference type="Pfam" id="PF07733">
    <property type="entry name" value="DNA_pol3_alpha"/>
    <property type="match status" value="1"/>
</dbReference>
<dbReference type="Gene3D" id="3.20.20.140">
    <property type="entry name" value="Metal-dependent hydrolases"/>
    <property type="match status" value="1"/>
</dbReference>
<keyword evidence="8 13" id="KW-0235">DNA replication</keyword>
<evidence type="ECO:0000256" key="10">
    <source>
        <dbReference type="ARBA" id="ARBA00022932"/>
    </source>
</evidence>
<dbReference type="EMBL" id="CP053923">
    <property type="protein sequence ID" value="QNT69186.1"/>
    <property type="molecule type" value="Genomic_DNA"/>
</dbReference>
<comment type="similarity">
    <text evidence="2 13">Belongs to the DNA polymerase type-C family. DnaE2 subfamily.</text>
</comment>
<keyword evidence="6 13" id="KW-0808">Transferase</keyword>
<sequence length="1076" mass="118745">MSYAELQVTSNFSFLRGASHPQELVETARLLGFSALAITDHNTLAGVVRAHTAAKAVGLRYVVGCRLDLHDDAPHDTFLSLLCWPTDRAAYGRLCRLLTLGQRRARKGGCRLGWADLCGLAEGQILAALPPDRPNPVFGERLAALATLALGRTYLVLQHRYRGDDRRRLAMLANLAAEAGVPTLATNDVHYHIPQRRPLQDVLTCIRAGCRIDEAGLRLAANAERHLKPPDEMRRLFRGHEDAVARTQGVVERCHFSLDELRYEYPDEPVPPGRTPQAYLEELTWQGAATRWPEGIPAKIAADLRHELALIGRLGYAAYFLTVYDIVRAARDRSILCQGRGSAANSAVCYCLGITAVNPAELDLLFERFISEERREPPDIDVDFEHERREEVIQYIYERYGRDRAGLAATVISYRSRSAVRDVGKAMGLSEDVTARLAATAWASSDEGLALDQVKEAGLDPADRRLCQTLALARELLGFPRHLSQHVGGFVLTRGRLDETVPIGNAAMADRTFIEWDKDDIDALGILKVDILALGMLTCIRKAFILIRDHHGRDLSLATLPREDPAVYDMLCRADSLGVFQVESRAQMNMLPRLRPRMFYDLVIEVAIVRPGPIQGDMVHPYLRRRQGVEPVSYPSEDLRRVLGKTLGVPLFQEQAMRIAIVAAGFTPTEADGLRRAMATFRRAGTIHGFRSKFIAGMIERGYAPEFAERCFQQIEGFADYGFPESHSASFALLVYVSAWLKCHYPAAFAAALLNSQPMGFYAPAQIVGDARVHGVEVRPVDVNHSAWDCALQPGENRQMALRLGFRLVDGLGKEMASRLIAARATGYPSVGSLNRRAGLTAATIERLAAADAFHSLGLDRRAARWQTRAIGESPLPLFAAIEDQSTEGEAMTEPTVALPPSAPSEQVLDDYRALGLSLKAHPMSFLRASLTAEGVASAATAQRAGDGSRLAVAGVVLVRQRPGSAKGVIFITLEDETGVVNLVVWPAVLQQFRTVVMTSRLLLARGRIQRSPEGIIHLVAERLVDRTADLDRLGVRRPSPLTHLDEVARPGRNDYVAPPSHPRHVRVIPRSRDFR</sequence>
<dbReference type="KEGG" id="dvn:HQ394_07385"/>
<keyword evidence="11 13" id="KW-0234">DNA repair</keyword>
<evidence type="ECO:0000256" key="4">
    <source>
        <dbReference type="ARBA" id="ARBA00017273"/>
    </source>
</evidence>
<dbReference type="GO" id="GO:0008408">
    <property type="term" value="F:3'-5' exonuclease activity"/>
    <property type="evidence" value="ECO:0007669"/>
    <property type="project" value="InterPro"/>
</dbReference>
<evidence type="ECO:0000256" key="8">
    <source>
        <dbReference type="ARBA" id="ARBA00022705"/>
    </source>
</evidence>
<evidence type="ECO:0000256" key="12">
    <source>
        <dbReference type="ARBA" id="ARBA00049244"/>
    </source>
</evidence>
<dbReference type="GO" id="GO:0006281">
    <property type="term" value="P:DNA repair"/>
    <property type="evidence" value="ECO:0007669"/>
    <property type="project" value="UniProtKB-UniRule"/>
</dbReference>
<evidence type="ECO:0000256" key="5">
    <source>
        <dbReference type="ARBA" id="ARBA00022490"/>
    </source>
</evidence>
<organism evidence="15 16">
    <name type="scientific">Defluviicoccus vanus</name>
    <dbReference type="NCBI Taxonomy" id="111831"/>
    <lineage>
        <taxon>Bacteria</taxon>
        <taxon>Pseudomonadati</taxon>
        <taxon>Pseudomonadota</taxon>
        <taxon>Alphaproteobacteria</taxon>
        <taxon>Rhodospirillales</taxon>
        <taxon>Rhodospirillaceae</taxon>
        <taxon>Defluviicoccus</taxon>
    </lineage>
</organism>
<evidence type="ECO:0000256" key="6">
    <source>
        <dbReference type="ARBA" id="ARBA00022679"/>
    </source>
</evidence>
<dbReference type="HAMAP" id="MF_01902">
    <property type="entry name" value="DNApol_error_prone"/>
    <property type="match status" value="1"/>
</dbReference>
<dbReference type="InterPro" id="IPR040982">
    <property type="entry name" value="DNA_pol3_finger"/>
</dbReference>
<dbReference type="GO" id="GO:0003887">
    <property type="term" value="F:DNA-directed DNA polymerase activity"/>
    <property type="evidence" value="ECO:0007669"/>
    <property type="project" value="UniProtKB-UniRule"/>
</dbReference>
<evidence type="ECO:0000256" key="3">
    <source>
        <dbReference type="ARBA" id="ARBA00012417"/>
    </source>
</evidence>
<dbReference type="CDD" id="cd04485">
    <property type="entry name" value="DnaE_OBF"/>
    <property type="match status" value="1"/>
</dbReference>
<dbReference type="NCBIfam" id="NF004225">
    <property type="entry name" value="PRK05672.1"/>
    <property type="match status" value="1"/>
</dbReference>
<keyword evidence="10 13" id="KW-0239">DNA-directed DNA polymerase</keyword>
<keyword evidence="16" id="KW-1185">Reference proteome</keyword>
<dbReference type="EC" id="2.7.7.7" evidence="3 13"/>
<evidence type="ECO:0000256" key="11">
    <source>
        <dbReference type="ARBA" id="ARBA00023204"/>
    </source>
</evidence>
<comment type="catalytic activity">
    <reaction evidence="12 13">
        <text>DNA(n) + a 2'-deoxyribonucleoside 5'-triphosphate = DNA(n+1) + diphosphate</text>
        <dbReference type="Rhea" id="RHEA:22508"/>
        <dbReference type="Rhea" id="RHEA-COMP:17339"/>
        <dbReference type="Rhea" id="RHEA-COMP:17340"/>
        <dbReference type="ChEBI" id="CHEBI:33019"/>
        <dbReference type="ChEBI" id="CHEBI:61560"/>
        <dbReference type="ChEBI" id="CHEBI:173112"/>
        <dbReference type="EC" id="2.7.7.7"/>
    </reaction>
</comment>
<evidence type="ECO:0000313" key="15">
    <source>
        <dbReference type="EMBL" id="QNT69186.1"/>
    </source>
</evidence>
<evidence type="ECO:0000256" key="1">
    <source>
        <dbReference type="ARBA" id="ARBA00004496"/>
    </source>
</evidence>
<dbReference type="InterPro" id="IPR016195">
    <property type="entry name" value="Pol/histidinol_Pase-like"/>
</dbReference>
<evidence type="ECO:0000256" key="2">
    <source>
        <dbReference type="ARBA" id="ARBA00007391"/>
    </source>
</evidence>
<protein>
    <recommendedName>
        <fullName evidence="4 13">Error-prone DNA polymerase</fullName>
        <ecNumber evidence="3 13">2.7.7.7</ecNumber>
    </recommendedName>
</protein>
<dbReference type="InterPro" id="IPR011708">
    <property type="entry name" value="DNA_pol3_alpha_NTPase_dom"/>
</dbReference>
<dbReference type="InterPro" id="IPR003141">
    <property type="entry name" value="Pol/His_phosphatase_N"/>
</dbReference>
<comment type="function">
    <text evidence="13">DNA polymerase involved in damage-induced mutagenesis and translesion synthesis (TLS). It is not the major replicative DNA polymerase.</text>
</comment>
<evidence type="ECO:0000313" key="16">
    <source>
        <dbReference type="Proteomes" id="UP000516369"/>
    </source>
</evidence>
<dbReference type="Proteomes" id="UP000516369">
    <property type="component" value="Chromosome"/>
</dbReference>
<dbReference type="AlphaFoldDB" id="A0A7H1N0F0"/>
<dbReference type="Pfam" id="PF02811">
    <property type="entry name" value="PHP"/>
    <property type="match status" value="1"/>
</dbReference>
<dbReference type="CDD" id="cd07434">
    <property type="entry name" value="PHP_PolIIIA_DnaE2"/>
    <property type="match status" value="1"/>
</dbReference>
<dbReference type="SMART" id="SM00481">
    <property type="entry name" value="POLIIIAc"/>
    <property type="match status" value="1"/>
</dbReference>
<feature type="domain" description="Polymerase/histidinol phosphatase N-terminal" evidence="14">
    <location>
        <begin position="4"/>
        <end position="71"/>
    </location>
</feature>
<evidence type="ECO:0000259" key="14">
    <source>
        <dbReference type="SMART" id="SM00481"/>
    </source>
</evidence>